<comment type="pathway">
    <text evidence="5">Cofactor biosynthesis; thiamine diphosphate biosynthesis; thiamine phosphate from 4-amino-2-methyl-5-diphosphomethylpyrimidine and 4-methyl-5-(2-phosphoethyl)-thiazole: step 1/1.</text>
</comment>
<name>A0A2U3EK55_PURLI</name>
<reference evidence="20" key="1">
    <citation type="submission" date="2015-05" db="EMBL/GenBank/DDBJ databases">
        <authorList>
            <person name="Wang D.B."/>
            <person name="Wang M."/>
        </authorList>
    </citation>
    <scope>NUCLEOTIDE SEQUENCE</scope>
    <source>
        <strain evidence="20">36-1</strain>
    </source>
</reference>
<evidence type="ECO:0000256" key="4">
    <source>
        <dbReference type="ARBA" id="ARBA00004868"/>
    </source>
</evidence>
<comment type="pathway">
    <text evidence="4">Cofactor biosynthesis; thiamine diphosphate biosynthesis; 4-methyl-5-(2-phosphoethyl)-thiazole from 5-(2-hydroxyethyl)-4-methylthiazole: step 1/1.</text>
</comment>
<evidence type="ECO:0000313" key="21">
    <source>
        <dbReference type="Proteomes" id="UP000245956"/>
    </source>
</evidence>
<dbReference type="InterPro" id="IPR034291">
    <property type="entry name" value="TMP_synthase"/>
</dbReference>
<evidence type="ECO:0000256" key="8">
    <source>
        <dbReference type="ARBA" id="ARBA00022741"/>
    </source>
</evidence>
<dbReference type="Pfam" id="PF02581">
    <property type="entry name" value="TMP-TENI"/>
    <property type="match status" value="1"/>
</dbReference>
<dbReference type="InterPro" id="IPR013785">
    <property type="entry name" value="Aldolase_TIM"/>
</dbReference>
<dbReference type="Proteomes" id="UP000245956">
    <property type="component" value="Unassembled WGS sequence"/>
</dbReference>
<evidence type="ECO:0000256" key="13">
    <source>
        <dbReference type="ARBA" id="ARBA00047334"/>
    </source>
</evidence>
<comment type="similarity">
    <text evidence="16">In the C-terminal section; belongs to the Thz kinase family.</text>
</comment>
<evidence type="ECO:0000256" key="17">
    <source>
        <dbReference type="ARBA" id="ARBA00061283"/>
    </source>
</evidence>
<evidence type="ECO:0000313" key="22">
    <source>
        <dbReference type="Proteomes" id="UP001287286"/>
    </source>
</evidence>
<reference evidence="19 22" key="4">
    <citation type="journal article" date="2024" name="Microbiol. Resour. Announc.">
        <title>Genome annotations for the ascomycete fungi Trichoderma harzianum, Trichoderma aggressivum, and Purpureocillium lilacinum.</title>
        <authorList>
            <person name="Beijen E.P.W."/>
            <person name="Ohm R.A."/>
        </authorList>
    </citation>
    <scope>NUCLEOTIDE SEQUENCE [LARGE SCALE GENOMIC DNA]</scope>
    <source>
        <strain evidence="19 22">CBS 150709</strain>
    </source>
</reference>
<dbReference type="HAMAP" id="MF_00097">
    <property type="entry name" value="TMP_synthase"/>
    <property type="match status" value="1"/>
</dbReference>
<dbReference type="Gene3D" id="3.40.1190.20">
    <property type="match status" value="1"/>
</dbReference>
<dbReference type="EMBL" id="JAWRVI010000008">
    <property type="protein sequence ID" value="KAK4092509.1"/>
    <property type="molecule type" value="Genomic_DNA"/>
</dbReference>
<dbReference type="SUPFAM" id="SSF51391">
    <property type="entry name" value="Thiamin phosphate synthase"/>
    <property type="match status" value="1"/>
</dbReference>
<comment type="cofactor">
    <cofactor evidence="2">
        <name>Mg(2+)</name>
        <dbReference type="ChEBI" id="CHEBI:18420"/>
    </cofactor>
</comment>
<dbReference type="UniPathway" id="UPA00060">
    <property type="reaction ID" value="UER00139"/>
</dbReference>
<dbReference type="InterPro" id="IPR000417">
    <property type="entry name" value="Hyethyz_kinase"/>
</dbReference>
<evidence type="ECO:0000256" key="10">
    <source>
        <dbReference type="ARBA" id="ARBA00022840"/>
    </source>
</evidence>
<dbReference type="InterPro" id="IPR022998">
    <property type="entry name" value="ThiamineP_synth_TenI"/>
</dbReference>
<evidence type="ECO:0000256" key="6">
    <source>
        <dbReference type="ARBA" id="ARBA00022679"/>
    </source>
</evidence>
<dbReference type="PRINTS" id="PR01099">
    <property type="entry name" value="HYETHTZKNASE"/>
</dbReference>
<dbReference type="Proteomes" id="UP001287286">
    <property type="component" value="Unassembled WGS sequence"/>
</dbReference>
<dbReference type="HAMAP" id="MF_00228">
    <property type="entry name" value="Thz_kinase"/>
    <property type="match status" value="1"/>
</dbReference>
<organism evidence="20 21">
    <name type="scientific">Purpureocillium lilacinum</name>
    <name type="common">Paecilomyces lilacinus</name>
    <dbReference type="NCBI Taxonomy" id="33203"/>
    <lineage>
        <taxon>Eukaryota</taxon>
        <taxon>Fungi</taxon>
        <taxon>Dikarya</taxon>
        <taxon>Ascomycota</taxon>
        <taxon>Pezizomycotina</taxon>
        <taxon>Sordariomycetes</taxon>
        <taxon>Hypocreomycetidae</taxon>
        <taxon>Hypocreales</taxon>
        <taxon>Ophiocordycipitaceae</taxon>
        <taxon>Purpureocillium</taxon>
    </lineage>
</organism>
<keyword evidence="12" id="KW-0784">Thiamine biosynthesis</keyword>
<keyword evidence="9" id="KW-0418">Kinase</keyword>
<dbReference type="GO" id="GO:0000287">
    <property type="term" value="F:magnesium ion binding"/>
    <property type="evidence" value="ECO:0007669"/>
    <property type="project" value="InterPro"/>
</dbReference>
<reference evidence="20 21" key="2">
    <citation type="journal article" date="2016" name="Front. Microbiol.">
        <title>Genome and transcriptome sequences reveal the specific parasitism of the nematophagous Purpureocillium lilacinum 36-1.</title>
        <authorList>
            <person name="Xie J."/>
            <person name="Li S."/>
            <person name="Mo C."/>
            <person name="Xiao X."/>
            <person name="Peng D."/>
            <person name="Wang G."/>
            <person name="Xiao Y."/>
        </authorList>
    </citation>
    <scope>NUCLEOTIDE SEQUENCE [LARGE SCALE GENOMIC DNA]</scope>
    <source>
        <strain evidence="20 21">36-1</strain>
    </source>
</reference>
<gene>
    <name evidence="20" type="ORF">PCL_08124</name>
    <name evidence="19" type="ORF">Purlil1_3130</name>
</gene>
<evidence type="ECO:0000259" key="18">
    <source>
        <dbReference type="Pfam" id="PF02581"/>
    </source>
</evidence>
<evidence type="ECO:0000256" key="11">
    <source>
        <dbReference type="ARBA" id="ARBA00022842"/>
    </source>
</evidence>
<dbReference type="FunFam" id="3.20.20.70:FF:000104">
    <property type="entry name" value="Thiamine biosynthetic bifunctional enzyme"/>
    <property type="match status" value="1"/>
</dbReference>
<proteinExistence type="inferred from homology"/>
<dbReference type="Pfam" id="PF02110">
    <property type="entry name" value="HK"/>
    <property type="match status" value="1"/>
</dbReference>
<comment type="catalytic activity">
    <reaction evidence="15">
        <text>2-[(2R,5Z)-2-carboxy-4-methylthiazol-5(2H)-ylidene]ethyl phosphate + 4-amino-2-methyl-5-(diphosphooxymethyl)pyrimidine + 2 H(+) = thiamine phosphate + CO2 + diphosphate</text>
        <dbReference type="Rhea" id="RHEA:47844"/>
        <dbReference type="ChEBI" id="CHEBI:15378"/>
        <dbReference type="ChEBI" id="CHEBI:16526"/>
        <dbReference type="ChEBI" id="CHEBI:33019"/>
        <dbReference type="ChEBI" id="CHEBI:37575"/>
        <dbReference type="ChEBI" id="CHEBI:57841"/>
        <dbReference type="ChEBI" id="CHEBI:62899"/>
        <dbReference type="EC" id="2.5.1.3"/>
    </reaction>
</comment>
<dbReference type="PANTHER" id="PTHR20857">
    <property type="entry name" value="THIAMINE-PHOSPHATE PYROPHOSPHORYLASE"/>
    <property type="match status" value="1"/>
</dbReference>
<evidence type="ECO:0000256" key="12">
    <source>
        <dbReference type="ARBA" id="ARBA00022977"/>
    </source>
</evidence>
<evidence type="ECO:0000256" key="16">
    <source>
        <dbReference type="ARBA" id="ARBA00061146"/>
    </source>
</evidence>
<dbReference type="GO" id="GO:0004417">
    <property type="term" value="F:hydroxyethylthiazole kinase activity"/>
    <property type="evidence" value="ECO:0007669"/>
    <property type="project" value="UniProtKB-EC"/>
</dbReference>
<evidence type="ECO:0000256" key="5">
    <source>
        <dbReference type="ARBA" id="ARBA00005165"/>
    </source>
</evidence>
<evidence type="ECO:0000256" key="7">
    <source>
        <dbReference type="ARBA" id="ARBA00022723"/>
    </source>
</evidence>
<dbReference type="PANTHER" id="PTHR20857:SF23">
    <property type="entry name" value="THIAMINE BIOSYNTHETIC BIFUNCTIONAL ENZYME"/>
    <property type="match status" value="1"/>
</dbReference>
<comment type="catalytic activity">
    <reaction evidence="13">
        <text>4-methyl-5-(2-phosphooxyethyl)-thiazole + 4-amino-2-methyl-5-(diphosphooxymethyl)pyrimidine + H(+) = thiamine phosphate + diphosphate</text>
        <dbReference type="Rhea" id="RHEA:22328"/>
        <dbReference type="ChEBI" id="CHEBI:15378"/>
        <dbReference type="ChEBI" id="CHEBI:33019"/>
        <dbReference type="ChEBI" id="CHEBI:37575"/>
        <dbReference type="ChEBI" id="CHEBI:57841"/>
        <dbReference type="ChEBI" id="CHEBI:58296"/>
        <dbReference type="EC" id="2.5.1.3"/>
    </reaction>
</comment>
<sequence>MAVDYGVYLVTDSTPAILGSRDLAAVVEASLRGGTGIVQYRDKTASHDDAVRAARELLAVTRRFGVPLLVNDRVEVAVEIGCEGVHIGQDDMEFQKARQMLGPDKIIGVTASSTEEALRACEAGATYLGVGTVYATQTKKDTKSIIGPHGVRDILAALAAAGHGSVPTVCIGGVNASNAGDVLAASSSPAKSLDGVAVVSALVAAPDPADAARRLLGQVLRARVPDVVRSVAATTPLSHNMTNLVVQNIAANVALAVGASPIMANYAEEAADLARLGGALVVNMGTVTPDGLKNYLQALKAYNDAGRPVVLDPVGAGATAVRRSAVETLLSSGRYAVIKGNASEMLTVLGGSAPVAQRGVDSTSQLTLAQRARLVRDVARRHRCVALVTGATDVVSDGRRVVRVDNGHELLGMITGSGCTLGTAVSAMVCSPVGAADPLAATVAAAVMFGVASEMAAERSEVRGPGTFVPAFLDELYGIRKATAAGDLRWLVLAKVQAVDVPGDEVASS</sequence>
<feature type="domain" description="Thiamine phosphate synthase/TenI" evidence="18">
    <location>
        <begin position="7"/>
        <end position="202"/>
    </location>
</feature>
<evidence type="ECO:0000313" key="19">
    <source>
        <dbReference type="EMBL" id="KAK4092509.1"/>
    </source>
</evidence>
<dbReference type="AlphaFoldDB" id="A0A2U3EK55"/>
<evidence type="ECO:0000256" key="14">
    <source>
        <dbReference type="ARBA" id="ARBA00047851"/>
    </source>
</evidence>
<protein>
    <recommendedName>
        <fullName evidence="18">Thiamine phosphate synthase/TenI domain-containing protein</fullName>
    </recommendedName>
</protein>
<comment type="caution">
    <text evidence="20">The sequence shown here is derived from an EMBL/GenBank/DDBJ whole genome shotgun (WGS) entry which is preliminary data.</text>
</comment>
<keyword evidence="7" id="KW-0479">Metal-binding</keyword>
<dbReference type="GO" id="GO:0005524">
    <property type="term" value="F:ATP binding"/>
    <property type="evidence" value="ECO:0007669"/>
    <property type="project" value="UniProtKB-KW"/>
</dbReference>
<evidence type="ECO:0000256" key="15">
    <source>
        <dbReference type="ARBA" id="ARBA00047883"/>
    </source>
</evidence>
<dbReference type="Gene3D" id="3.20.20.70">
    <property type="entry name" value="Aldolase class I"/>
    <property type="match status" value="1"/>
</dbReference>
<dbReference type="SUPFAM" id="SSF53613">
    <property type="entry name" value="Ribokinase-like"/>
    <property type="match status" value="1"/>
</dbReference>
<keyword evidence="11" id="KW-0460">Magnesium</keyword>
<evidence type="ECO:0000256" key="2">
    <source>
        <dbReference type="ARBA" id="ARBA00001946"/>
    </source>
</evidence>
<dbReference type="CDD" id="cd00564">
    <property type="entry name" value="TMP_TenI"/>
    <property type="match status" value="1"/>
</dbReference>
<evidence type="ECO:0000256" key="3">
    <source>
        <dbReference type="ARBA" id="ARBA00003814"/>
    </source>
</evidence>
<comment type="similarity">
    <text evidence="17">In the N-terminal section; belongs to the thiamine-phosphate synthase family.</text>
</comment>
<keyword evidence="10" id="KW-0067">ATP-binding</keyword>
<dbReference type="NCBIfam" id="TIGR00694">
    <property type="entry name" value="thiM"/>
    <property type="match status" value="1"/>
</dbReference>
<dbReference type="GO" id="GO:0005737">
    <property type="term" value="C:cytoplasm"/>
    <property type="evidence" value="ECO:0007669"/>
    <property type="project" value="TreeGrafter"/>
</dbReference>
<comment type="function">
    <text evidence="3">Condenses 4-methyl-5-(beta-hydroxyethyl)thiazole monophosphate (THZ-P) and 2-methyl-4-amino-5-hydroxymethyl pyrimidine pyrophosphate (HMP-PP) to form thiamine monophosphate (TMP).</text>
</comment>
<dbReference type="CDD" id="cd01170">
    <property type="entry name" value="THZ_kinase"/>
    <property type="match status" value="1"/>
</dbReference>
<dbReference type="NCBIfam" id="NF006830">
    <property type="entry name" value="PRK09355.1"/>
    <property type="match status" value="1"/>
</dbReference>
<evidence type="ECO:0000256" key="9">
    <source>
        <dbReference type="ARBA" id="ARBA00022777"/>
    </source>
</evidence>
<dbReference type="EMBL" id="LCWV01000003">
    <property type="protein sequence ID" value="PWI74810.1"/>
    <property type="molecule type" value="Genomic_DNA"/>
</dbReference>
<evidence type="ECO:0000256" key="1">
    <source>
        <dbReference type="ARBA" id="ARBA00001771"/>
    </source>
</evidence>
<dbReference type="GO" id="GO:0009229">
    <property type="term" value="P:thiamine diphosphate biosynthetic process"/>
    <property type="evidence" value="ECO:0007669"/>
    <property type="project" value="UniProtKB-UniPathway"/>
</dbReference>
<comment type="catalytic activity">
    <reaction evidence="1">
        <text>5-(2-hydroxyethyl)-4-methylthiazole + ATP = 4-methyl-5-(2-phosphooxyethyl)-thiazole + ADP + H(+)</text>
        <dbReference type="Rhea" id="RHEA:24212"/>
        <dbReference type="ChEBI" id="CHEBI:15378"/>
        <dbReference type="ChEBI" id="CHEBI:17957"/>
        <dbReference type="ChEBI" id="CHEBI:30616"/>
        <dbReference type="ChEBI" id="CHEBI:58296"/>
        <dbReference type="ChEBI" id="CHEBI:456216"/>
        <dbReference type="EC" id="2.7.1.50"/>
    </reaction>
</comment>
<keyword evidence="8" id="KW-0547">Nucleotide-binding</keyword>
<evidence type="ECO:0000313" key="20">
    <source>
        <dbReference type="EMBL" id="PWI74810.1"/>
    </source>
</evidence>
<dbReference type="NCBIfam" id="TIGR00693">
    <property type="entry name" value="thiE"/>
    <property type="match status" value="1"/>
</dbReference>
<accession>A0A2U3EK55</accession>
<dbReference type="GO" id="GO:0009228">
    <property type="term" value="P:thiamine biosynthetic process"/>
    <property type="evidence" value="ECO:0007669"/>
    <property type="project" value="UniProtKB-KW"/>
</dbReference>
<dbReference type="GO" id="GO:0004789">
    <property type="term" value="F:thiamine-phosphate diphosphorylase activity"/>
    <property type="evidence" value="ECO:0007669"/>
    <property type="project" value="UniProtKB-EC"/>
</dbReference>
<keyword evidence="22" id="KW-1185">Reference proteome</keyword>
<dbReference type="InterPro" id="IPR036206">
    <property type="entry name" value="ThiamineP_synth_sf"/>
</dbReference>
<reference evidence="19" key="3">
    <citation type="submission" date="2023-11" db="EMBL/GenBank/DDBJ databases">
        <authorList>
            <person name="Beijen E."/>
            <person name="Ohm R.A."/>
        </authorList>
    </citation>
    <scope>NUCLEOTIDE SEQUENCE</scope>
    <source>
        <strain evidence="19">CBS 150709</strain>
    </source>
</reference>
<dbReference type="InterPro" id="IPR029056">
    <property type="entry name" value="Ribokinase-like"/>
</dbReference>
<comment type="catalytic activity">
    <reaction evidence="14">
        <text>2-(2-carboxy-4-methylthiazol-5-yl)ethyl phosphate + 4-amino-2-methyl-5-(diphosphooxymethyl)pyrimidine + 2 H(+) = thiamine phosphate + CO2 + diphosphate</text>
        <dbReference type="Rhea" id="RHEA:47848"/>
        <dbReference type="ChEBI" id="CHEBI:15378"/>
        <dbReference type="ChEBI" id="CHEBI:16526"/>
        <dbReference type="ChEBI" id="CHEBI:33019"/>
        <dbReference type="ChEBI" id="CHEBI:37575"/>
        <dbReference type="ChEBI" id="CHEBI:57841"/>
        <dbReference type="ChEBI" id="CHEBI:62890"/>
        <dbReference type="EC" id="2.5.1.3"/>
    </reaction>
</comment>
<keyword evidence="6" id="KW-0808">Transferase</keyword>